<gene>
    <name evidence="1" type="primary">AUGUSTUS-3.0.2_01575</name>
    <name evidence="1" type="ORF">TcasGA2_TC001575</name>
</gene>
<dbReference type="AlphaFoldDB" id="D6WFS1"/>
<dbReference type="EMBL" id="KQ971319">
    <property type="protein sequence ID" value="EEZ99588.2"/>
    <property type="molecule type" value="Genomic_DNA"/>
</dbReference>
<dbReference type="Proteomes" id="UP000007266">
    <property type="component" value="Linkage group 3"/>
</dbReference>
<name>D6WFS1_TRICA</name>
<protein>
    <submittedName>
        <fullName evidence="1">Uncharacterized protein</fullName>
    </submittedName>
</protein>
<reference evidence="1 2" key="2">
    <citation type="journal article" date="2010" name="Nucleic Acids Res.">
        <title>BeetleBase in 2010: revisions to provide comprehensive genomic information for Tribolium castaneum.</title>
        <authorList>
            <person name="Kim H.S."/>
            <person name="Murphy T."/>
            <person name="Xia J."/>
            <person name="Caragea D."/>
            <person name="Park Y."/>
            <person name="Beeman R.W."/>
            <person name="Lorenzen M.D."/>
            <person name="Butcher S."/>
            <person name="Manak J.R."/>
            <person name="Brown S.J."/>
        </authorList>
    </citation>
    <scope>GENOME REANNOTATION</scope>
    <source>
        <strain evidence="1 2">Georgia GA2</strain>
    </source>
</reference>
<evidence type="ECO:0000313" key="2">
    <source>
        <dbReference type="Proteomes" id="UP000007266"/>
    </source>
</evidence>
<dbReference type="eggNOG" id="ENOG502RYWG">
    <property type="taxonomic scope" value="Eukaryota"/>
</dbReference>
<organism evidence="1 2">
    <name type="scientific">Tribolium castaneum</name>
    <name type="common">Red flour beetle</name>
    <dbReference type="NCBI Taxonomy" id="7070"/>
    <lineage>
        <taxon>Eukaryota</taxon>
        <taxon>Metazoa</taxon>
        <taxon>Ecdysozoa</taxon>
        <taxon>Arthropoda</taxon>
        <taxon>Hexapoda</taxon>
        <taxon>Insecta</taxon>
        <taxon>Pterygota</taxon>
        <taxon>Neoptera</taxon>
        <taxon>Endopterygota</taxon>
        <taxon>Coleoptera</taxon>
        <taxon>Polyphaga</taxon>
        <taxon>Cucujiformia</taxon>
        <taxon>Tenebrionidae</taxon>
        <taxon>Tenebrionidae incertae sedis</taxon>
        <taxon>Tribolium</taxon>
    </lineage>
</organism>
<reference evidence="1 2" key="1">
    <citation type="journal article" date="2008" name="Nature">
        <title>The genome of the model beetle and pest Tribolium castaneum.</title>
        <authorList>
            <consortium name="Tribolium Genome Sequencing Consortium"/>
            <person name="Richards S."/>
            <person name="Gibbs R.A."/>
            <person name="Weinstock G.M."/>
            <person name="Brown S.J."/>
            <person name="Denell R."/>
            <person name="Beeman R.W."/>
            <person name="Gibbs R."/>
            <person name="Beeman R.W."/>
            <person name="Brown S.J."/>
            <person name="Bucher G."/>
            <person name="Friedrich M."/>
            <person name="Grimmelikhuijzen C.J."/>
            <person name="Klingler M."/>
            <person name="Lorenzen M."/>
            <person name="Richards S."/>
            <person name="Roth S."/>
            <person name="Schroder R."/>
            <person name="Tautz D."/>
            <person name="Zdobnov E.M."/>
            <person name="Muzny D."/>
            <person name="Gibbs R.A."/>
            <person name="Weinstock G.M."/>
            <person name="Attaway T."/>
            <person name="Bell S."/>
            <person name="Buhay C.J."/>
            <person name="Chandrabose M.N."/>
            <person name="Chavez D."/>
            <person name="Clerk-Blankenburg K.P."/>
            <person name="Cree A."/>
            <person name="Dao M."/>
            <person name="Davis C."/>
            <person name="Chacko J."/>
            <person name="Dinh H."/>
            <person name="Dugan-Rocha S."/>
            <person name="Fowler G."/>
            <person name="Garner T.T."/>
            <person name="Garnes J."/>
            <person name="Gnirke A."/>
            <person name="Hawes A."/>
            <person name="Hernandez J."/>
            <person name="Hines S."/>
            <person name="Holder M."/>
            <person name="Hume J."/>
            <person name="Jhangiani S.N."/>
            <person name="Joshi V."/>
            <person name="Khan Z.M."/>
            <person name="Jackson L."/>
            <person name="Kovar C."/>
            <person name="Kowis A."/>
            <person name="Lee S."/>
            <person name="Lewis L.R."/>
            <person name="Margolis J."/>
            <person name="Morgan M."/>
            <person name="Nazareth L.V."/>
            <person name="Nguyen N."/>
            <person name="Okwuonu G."/>
            <person name="Parker D."/>
            <person name="Richards S."/>
            <person name="Ruiz S.J."/>
            <person name="Santibanez J."/>
            <person name="Savard J."/>
            <person name="Scherer S.E."/>
            <person name="Schneider B."/>
            <person name="Sodergren E."/>
            <person name="Tautz D."/>
            <person name="Vattahil S."/>
            <person name="Villasana D."/>
            <person name="White C.S."/>
            <person name="Wright R."/>
            <person name="Park Y."/>
            <person name="Beeman R.W."/>
            <person name="Lord J."/>
            <person name="Oppert B."/>
            <person name="Lorenzen M."/>
            <person name="Brown S."/>
            <person name="Wang L."/>
            <person name="Savard J."/>
            <person name="Tautz D."/>
            <person name="Richards S."/>
            <person name="Weinstock G."/>
            <person name="Gibbs R.A."/>
            <person name="Liu Y."/>
            <person name="Worley K."/>
            <person name="Weinstock G."/>
            <person name="Elsik C.G."/>
            <person name="Reese J.T."/>
            <person name="Elhaik E."/>
            <person name="Landan G."/>
            <person name="Graur D."/>
            <person name="Arensburger P."/>
            <person name="Atkinson P."/>
            <person name="Beeman R.W."/>
            <person name="Beidler J."/>
            <person name="Brown S.J."/>
            <person name="Demuth J.P."/>
            <person name="Drury D.W."/>
            <person name="Du Y.Z."/>
            <person name="Fujiwara H."/>
            <person name="Lorenzen M."/>
            <person name="Maselli V."/>
            <person name="Osanai M."/>
            <person name="Park Y."/>
            <person name="Robertson H.M."/>
            <person name="Tu Z."/>
            <person name="Wang J.J."/>
            <person name="Wang S."/>
            <person name="Richards S."/>
            <person name="Song H."/>
            <person name="Zhang L."/>
            <person name="Sodergren E."/>
            <person name="Werner D."/>
            <person name="Stanke M."/>
            <person name="Morgenstern B."/>
            <person name="Solovyev V."/>
            <person name="Kosarev P."/>
            <person name="Brown G."/>
            <person name="Chen H.C."/>
            <person name="Ermolaeva O."/>
            <person name="Hlavina W."/>
            <person name="Kapustin Y."/>
            <person name="Kiryutin B."/>
            <person name="Kitts P."/>
            <person name="Maglott D."/>
            <person name="Pruitt K."/>
            <person name="Sapojnikov V."/>
            <person name="Souvorov A."/>
            <person name="Mackey A.J."/>
            <person name="Waterhouse R.M."/>
            <person name="Wyder S."/>
            <person name="Zdobnov E.M."/>
            <person name="Zdobnov E.M."/>
            <person name="Wyder S."/>
            <person name="Kriventseva E.V."/>
            <person name="Kadowaki T."/>
            <person name="Bork P."/>
            <person name="Aranda M."/>
            <person name="Bao R."/>
            <person name="Beermann A."/>
            <person name="Berns N."/>
            <person name="Bolognesi R."/>
            <person name="Bonneton F."/>
            <person name="Bopp D."/>
            <person name="Brown S.J."/>
            <person name="Bucher G."/>
            <person name="Butts T."/>
            <person name="Chaumot A."/>
            <person name="Denell R.E."/>
            <person name="Ferrier D.E."/>
            <person name="Friedrich M."/>
            <person name="Gordon C.M."/>
            <person name="Jindra M."/>
            <person name="Klingler M."/>
            <person name="Lan Q."/>
            <person name="Lattorff H.M."/>
            <person name="Laudet V."/>
            <person name="von Levetsow C."/>
            <person name="Liu Z."/>
            <person name="Lutz R."/>
            <person name="Lynch J.A."/>
            <person name="da Fonseca R.N."/>
            <person name="Posnien N."/>
            <person name="Reuter R."/>
            <person name="Roth S."/>
            <person name="Savard J."/>
            <person name="Schinko J.B."/>
            <person name="Schmitt C."/>
            <person name="Schoppmeier M."/>
            <person name="Schroder R."/>
            <person name="Shippy T.D."/>
            <person name="Simonnet F."/>
            <person name="Marques-Souza H."/>
            <person name="Tautz D."/>
            <person name="Tomoyasu Y."/>
            <person name="Trauner J."/>
            <person name="Van der Zee M."/>
            <person name="Vervoort M."/>
            <person name="Wittkopp N."/>
            <person name="Wimmer E.A."/>
            <person name="Yang X."/>
            <person name="Jones A.K."/>
            <person name="Sattelle D.B."/>
            <person name="Ebert P.R."/>
            <person name="Nelson D."/>
            <person name="Scott J.G."/>
            <person name="Beeman R.W."/>
            <person name="Muthukrishnan S."/>
            <person name="Kramer K.J."/>
            <person name="Arakane Y."/>
            <person name="Beeman R.W."/>
            <person name="Zhu Q."/>
            <person name="Hogenkamp D."/>
            <person name="Dixit R."/>
            <person name="Oppert B."/>
            <person name="Jiang H."/>
            <person name="Zou Z."/>
            <person name="Marshall J."/>
            <person name="Elpidina E."/>
            <person name="Vinokurov K."/>
            <person name="Oppert C."/>
            <person name="Zou Z."/>
            <person name="Evans J."/>
            <person name="Lu Z."/>
            <person name="Zhao P."/>
            <person name="Sumathipala N."/>
            <person name="Altincicek B."/>
            <person name="Vilcinskas A."/>
            <person name="Williams M."/>
            <person name="Hultmark D."/>
            <person name="Hetru C."/>
            <person name="Jiang H."/>
            <person name="Grimmelikhuijzen C.J."/>
            <person name="Hauser F."/>
            <person name="Cazzamali G."/>
            <person name="Williamson M."/>
            <person name="Park Y."/>
            <person name="Li B."/>
            <person name="Tanaka Y."/>
            <person name="Predel R."/>
            <person name="Neupert S."/>
            <person name="Schachtner J."/>
            <person name="Verleyen P."/>
            <person name="Raible F."/>
            <person name="Bork P."/>
            <person name="Friedrich M."/>
            <person name="Walden K.K."/>
            <person name="Robertson H.M."/>
            <person name="Angeli S."/>
            <person name="Foret S."/>
            <person name="Bucher G."/>
            <person name="Schuetz S."/>
            <person name="Maleszka R."/>
            <person name="Wimmer E.A."/>
            <person name="Beeman R.W."/>
            <person name="Lorenzen M."/>
            <person name="Tomoyasu Y."/>
            <person name="Miller S.C."/>
            <person name="Grossmann D."/>
            <person name="Bucher G."/>
        </authorList>
    </citation>
    <scope>NUCLEOTIDE SEQUENCE [LARGE SCALE GENOMIC DNA]</scope>
    <source>
        <strain evidence="1 2">Georgia GA2</strain>
    </source>
</reference>
<evidence type="ECO:0000313" key="1">
    <source>
        <dbReference type="EMBL" id="EEZ99588.2"/>
    </source>
</evidence>
<dbReference type="STRING" id="7070.D6WFS1"/>
<keyword evidence="2" id="KW-1185">Reference proteome</keyword>
<accession>D6WFS1</accession>
<sequence>MIFCGRSGKALNNIPIDNCNEINNLHSRDNVLVFGCVRSDFTGNMKITLNDVQKRYGNTSYVILPIKDDFTDDDRNSFIVGNRKLLVNNVGICPNCRASIELIDLNTRKKQTWYYNNASVLSPKLFHFRATKSNLQLFKGHITGFILKIWQWVETNIPDRKLMRSESKRHAYYNSKNASFVTNTVTERVVLITFNESNVHVINASLVEVTQLCVPFYDDYICQPDLHGQENSVLVGDLDQDGSQELISYSSSFVKREDVQDWMLISNITVIRLEAELPKLYEEK</sequence>
<dbReference type="HOGENOM" id="CLU_017840_0_0_1"/>
<proteinExistence type="predicted"/>